<accession>A0A1I7XSZ6</accession>
<sequence>MIGPSGTFFIVQTETDNKKAIENTLRKYMNKVGGFRLASDSSAVRSWFREKGVLTVATQRQGTEVKLEQIEEAGIELDCEEVSLVEENGNKFELVCDPSKVATVEGELVKLGFVIFIIVKFLALNSLFRFIVESSEVHFRALHFVTVQGEEMLRIEKLYELLQDDESIRQIYDNIDLGK</sequence>
<evidence type="ECO:0000259" key="1">
    <source>
        <dbReference type="Pfam" id="PF01709"/>
    </source>
</evidence>
<name>A0A1I7XSZ6_HETBA</name>
<protein>
    <submittedName>
        <fullName evidence="3">YebC/PmpR family DNA-binding transcriptional regulator</fullName>
    </submittedName>
</protein>
<dbReference type="GO" id="GO:0005739">
    <property type="term" value="C:mitochondrion"/>
    <property type="evidence" value="ECO:0007669"/>
    <property type="project" value="TreeGrafter"/>
</dbReference>
<dbReference type="InterPro" id="IPR026564">
    <property type="entry name" value="Transcrip_reg_TACO1-like_dom3"/>
</dbReference>
<evidence type="ECO:0000313" key="2">
    <source>
        <dbReference type="Proteomes" id="UP000095283"/>
    </source>
</evidence>
<dbReference type="Gene3D" id="3.30.70.980">
    <property type="match status" value="2"/>
</dbReference>
<dbReference type="Proteomes" id="UP000095283">
    <property type="component" value="Unplaced"/>
</dbReference>
<dbReference type="SUPFAM" id="SSF75625">
    <property type="entry name" value="YebC-like"/>
    <property type="match status" value="1"/>
</dbReference>
<dbReference type="PANTHER" id="PTHR12532">
    <property type="entry name" value="TRANSLATIONAL ACTIVATOR OF CYTOCHROME C OXIDASE 1"/>
    <property type="match status" value="1"/>
</dbReference>
<dbReference type="Pfam" id="PF01709">
    <property type="entry name" value="Transcrip_reg"/>
    <property type="match status" value="1"/>
</dbReference>
<reference evidence="3" key="1">
    <citation type="submission" date="2016-11" db="UniProtKB">
        <authorList>
            <consortium name="WormBaseParasite"/>
        </authorList>
    </citation>
    <scope>IDENTIFICATION</scope>
</reference>
<evidence type="ECO:0000313" key="3">
    <source>
        <dbReference type="WBParaSite" id="Hba_20612"/>
    </source>
</evidence>
<organism evidence="2 3">
    <name type="scientific">Heterorhabditis bacteriophora</name>
    <name type="common">Entomopathogenic nematode worm</name>
    <dbReference type="NCBI Taxonomy" id="37862"/>
    <lineage>
        <taxon>Eukaryota</taxon>
        <taxon>Metazoa</taxon>
        <taxon>Ecdysozoa</taxon>
        <taxon>Nematoda</taxon>
        <taxon>Chromadorea</taxon>
        <taxon>Rhabditida</taxon>
        <taxon>Rhabditina</taxon>
        <taxon>Rhabditomorpha</taxon>
        <taxon>Strongyloidea</taxon>
        <taxon>Heterorhabditidae</taxon>
        <taxon>Heterorhabditis</taxon>
    </lineage>
</organism>
<dbReference type="InterPro" id="IPR029072">
    <property type="entry name" value="YebC-like"/>
</dbReference>
<feature type="domain" description="TACO1/YebC-like second and third" evidence="1">
    <location>
        <begin position="2"/>
        <end position="175"/>
    </location>
</feature>
<dbReference type="PANTHER" id="PTHR12532:SF0">
    <property type="entry name" value="TRANSLATIONAL ACTIVATOR OF CYTOCHROME C OXIDASE 1"/>
    <property type="match status" value="1"/>
</dbReference>
<keyword evidence="2" id="KW-1185">Reference proteome</keyword>
<dbReference type="AlphaFoldDB" id="A0A1I7XSZ6"/>
<dbReference type="InterPro" id="IPR002876">
    <property type="entry name" value="Transcrip_reg_TACO1-like"/>
</dbReference>
<dbReference type="WBParaSite" id="Hba_20612">
    <property type="protein sequence ID" value="Hba_20612"/>
    <property type="gene ID" value="Hba_20612"/>
</dbReference>
<dbReference type="InterPro" id="IPR048300">
    <property type="entry name" value="TACO1_YebC-like_2nd/3rd_dom"/>
</dbReference>
<proteinExistence type="predicted"/>